<comment type="similarity">
    <text evidence="2 6">Belongs to the class-I pyridoxal-phosphate-dependent aminotransferase family.</text>
</comment>
<dbReference type="GO" id="GO:0030170">
    <property type="term" value="F:pyridoxal phosphate binding"/>
    <property type="evidence" value="ECO:0007669"/>
    <property type="project" value="InterPro"/>
</dbReference>
<dbReference type="PROSITE" id="PS00105">
    <property type="entry name" value="AA_TRANSFER_CLASS_1"/>
    <property type="match status" value="1"/>
</dbReference>
<keyword evidence="5" id="KW-0663">Pyridoxal phosphate</keyword>
<dbReference type="EC" id="2.6.1.-" evidence="6"/>
<dbReference type="GO" id="GO:0006520">
    <property type="term" value="P:amino acid metabolic process"/>
    <property type="evidence" value="ECO:0007669"/>
    <property type="project" value="InterPro"/>
</dbReference>
<keyword evidence="3 6" id="KW-0032">Aminotransferase</keyword>
<dbReference type="InterPro" id="IPR050596">
    <property type="entry name" value="AspAT/PAT-like"/>
</dbReference>
<dbReference type="InterPro" id="IPR015424">
    <property type="entry name" value="PyrdxlP-dep_Trfase"/>
</dbReference>
<dbReference type="GO" id="GO:0008483">
    <property type="term" value="F:transaminase activity"/>
    <property type="evidence" value="ECO:0007669"/>
    <property type="project" value="UniProtKB-KW"/>
</dbReference>
<evidence type="ECO:0000313" key="9">
    <source>
        <dbReference type="Proteomes" id="UP000019277"/>
    </source>
</evidence>
<keyword evidence="4 6" id="KW-0808">Transferase</keyword>
<dbReference type="Proteomes" id="UP000019277">
    <property type="component" value="Unassembled WGS sequence"/>
</dbReference>
<sequence>MVRGVSGRVAGVGRSATVSLFDLVGELRAAGRSVVDVSGGQPDFATGEHVVTAAVAALHEGFTHYTASRGLPELRELVSAKLLADNGIEVAPTDVVITPSAKHGLYAALLTLLDPGDEVVVPTPSWVSYQAMARLVGGVPVEAELSGANGFRLTREVLEGAVSGRTKAVLVNTPNNPTGRALDAEEARVLAEFAVAHDLYVVADEIYEAVLFDGRRHLSVAALPGCAERTLTVNGFSKSHAMTGWRLGWVAGPGAVMAELVKVQEHTVSCAGSFVQRGGIAALSGPEEYVAGMVESYDRRRRVVVDGLNALPGVSCALPEGTFYAFADISGAGKGGSVGFAEWALRDAGVAVTPGVAFGAGGEGYVRLSFAAPVDVVHEALARLARALG</sequence>
<dbReference type="PATRIC" id="fig|909613.9.peg.6243"/>
<dbReference type="FunFam" id="3.40.640.10:FF:000033">
    <property type="entry name" value="Aspartate aminotransferase"/>
    <property type="match status" value="1"/>
</dbReference>
<evidence type="ECO:0000256" key="4">
    <source>
        <dbReference type="ARBA" id="ARBA00022679"/>
    </source>
</evidence>
<dbReference type="InterPro" id="IPR004838">
    <property type="entry name" value="NHTrfase_class1_PyrdxlP-BS"/>
</dbReference>
<name>W7IWF7_9PSEU</name>
<protein>
    <recommendedName>
        <fullName evidence="6">Aminotransferase</fullName>
        <ecNumber evidence="6">2.6.1.-</ecNumber>
    </recommendedName>
</protein>
<proteinExistence type="inferred from homology"/>
<evidence type="ECO:0000313" key="8">
    <source>
        <dbReference type="EMBL" id="EWC58354.1"/>
    </source>
</evidence>
<dbReference type="Pfam" id="PF00155">
    <property type="entry name" value="Aminotran_1_2"/>
    <property type="match status" value="1"/>
</dbReference>
<dbReference type="EMBL" id="AYXG01000241">
    <property type="protein sequence ID" value="EWC58354.1"/>
    <property type="molecule type" value="Genomic_DNA"/>
</dbReference>
<dbReference type="PANTHER" id="PTHR46383:SF1">
    <property type="entry name" value="ASPARTATE AMINOTRANSFERASE"/>
    <property type="match status" value="1"/>
</dbReference>
<dbReference type="AlphaFoldDB" id="W7IWF7"/>
<evidence type="ECO:0000256" key="5">
    <source>
        <dbReference type="ARBA" id="ARBA00022898"/>
    </source>
</evidence>
<dbReference type="InterPro" id="IPR004839">
    <property type="entry name" value="Aminotransferase_I/II_large"/>
</dbReference>
<comment type="caution">
    <text evidence="8">The sequence shown here is derived from an EMBL/GenBank/DDBJ whole genome shotgun (WGS) entry which is preliminary data.</text>
</comment>
<evidence type="ECO:0000256" key="6">
    <source>
        <dbReference type="RuleBase" id="RU000481"/>
    </source>
</evidence>
<reference evidence="8 9" key="1">
    <citation type="journal article" date="2014" name="Genome Announc.">
        <title>Draft Genome Sequence of the Antitrypanosomally Active Sponge-Associated Bacterium Actinokineospora sp. Strain EG49.</title>
        <authorList>
            <person name="Harjes J."/>
            <person name="Ryu T."/>
            <person name="Abdelmohsen U.R."/>
            <person name="Moitinho-Silva L."/>
            <person name="Horn H."/>
            <person name="Ravasi T."/>
            <person name="Hentschel U."/>
        </authorList>
    </citation>
    <scope>NUCLEOTIDE SEQUENCE [LARGE SCALE GENOMIC DNA]</scope>
    <source>
        <strain evidence="8 9">EG49</strain>
    </source>
</reference>
<gene>
    <name evidence="8" type="ORF">UO65_6246</name>
</gene>
<dbReference type="Gene3D" id="3.90.1150.10">
    <property type="entry name" value="Aspartate Aminotransferase, domain 1"/>
    <property type="match status" value="1"/>
</dbReference>
<dbReference type="InterPro" id="IPR015421">
    <property type="entry name" value="PyrdxlP-dep_Trfase_major"/>
</dbReference>
<dbReference type="InterPro" id="IPR015422">
    <property type="entry name" value="PyrdxlP-dep_Trfase_small"/>
</dbReference>
<organism evidence="8 9">
    <name type="scientific">Actinokineospora spheciospongiae</name>
    <dbReference type="NCBI Taxonomy" id="909613"/>
    <lineage>
        <taxon>Bacteria</taxon>
        <taxon>Bacillati</taxon>
        <taxon>Actinomycetota</taxon>
        <taxon>Actinomycetes</taxon>
        <taxon>Pseudonocardiales</taxon>
        <taxon>Pseudonocardiaceae</taxon>
        <taxon>Actinokineospora</taxon>
    </lineage>
</organism>
<dbReference type="SUPFAM" id="SSF53383">
    <property type="entry name" value="PLP-dependent transferases"/>
    <property type="match status" value="1"/>
</dbReference>
<dbReference type="Gene3D" id="3.40.640.10">
    <property type="entry name" value="Type I PLP-dependent aspartate aminotransferase-like (Major domain)"/>
    <property type="match status" value="1"/>
</dbReference>
<comment type="cofactor">
    <cofactor evidence="1 6">
        <name>pyridoxal 5'-phosphate</name>
        <dbReference type="ChEBI" id="CHEBI:597326"/>
    </cofactor>
</comment>
<accession>W7IWF7</accession>
<evidence type="ECO:0000256" key="3">
    <source>
        <dbReference type="ARBA" id="ARBA00022576"/>
    </source>
</evidence>
<feature type="domain" description="Aminotransferase class I/classII large" evidence="7">
    <location>
        <begin position="34"/>
        <end position="383"/>
    </location>
</feature>
<evidence type="ECO:0000259" key="7">
    <source>
        <dbReference type="Pfam" id="PF00155"/>
    </source>
</evidence>
<dbReference type="CDD" id="cd00609">
    <property type="entry name" value="AAT_like"/>
    <property type="match status" value="1"/>
</dbReference>
<dbReference type="eggNOG" id="COG0436">
    <property type="taxonomic scope" value="Bacteria"/>
</dbReference>
<keyword evidence="9" id="KW-1185">Reference proteome</keyword>
<dbReference type="STRING" id="909613.UO65_6246"/>
<evidence type="ECO:0000256" key="2">
    <source>
        <dbReference type="ARBA" id="ARBA00007441"/>
    </source>
</evidence>
<dbReference type="PANTHER" id="PTHR46383">
    <property type="entry name" value="ASPARTATE AMINOTRANSFERASE"/>
    <property type="match status" value="1"/>
</dbReference>
<evidence type="ECO:0000256" key="1">
    <source>
        <dbReference type="ARBA" id="ARBA00001933"/>
    </source>
</evidence>